<proteinExistence type="predicted"/>
<evidence type="ECO:0000313" key="3">
    <source>
        <dbReference type="Proteomes" id="UP000253153"/>
    </source>
</evidence>
<reference evidence="2 3" key="1">
    <citation type="submission" date="2018-06" db="EMBL/GenBank/DDBJ databases">
        <title>Fusarium incarnatum-equiseti species complex species 28.</title>
        <authorList>
            <person name="Gardiner D.M."/>
        </authorList>
    </citation>
    <scope>NUCLEOTIDE SEQUENCE [LARGE SCALE GENOMIC DNA]</scope>
    <source>
        <strain evidence="2 3">FIESC_28</strain>
    </source>
</reference>
<sequence>MGRPKPRRALSASRFQEGSMNDRTSAAPPVQFLGPEELAALERPALTHIKSNTARPMSDDFSDKQVKKGRLLGQVWDEVRGRLGFRRDNEDDKGSRKRSRSRKRDQDDQRGREREREDVQMTDMPDMKTAIDPPRDDMPSREEILANYHHLMASGFFSSHAIQSTRQPPPGSVQQAAQQCAAPPANLMDALSRAPTPGGSVPPVPTHKPPTPPGEPKSPSKARFPLKLQSPPGNPGAATYDELVASGFFTPPLSAGTSPPPTPFGAAPAPAVPTGIMSRDYLQPPRQTRGSRTGTPSTSCAASPIQSPASVSSRGTKRAAADSNSDDEAEGGARDPPTPKKKLRKSSSRDIGLPSLRNVASRRSLLSSRRSVSGPHGSGAGKDYNNLARRVLGRLPRAGGRSSFDSERGPASRPGSAARNSTDESRSPLQEVQYSRVLRSRKISVEEPHGVPGVHRGIPMVPDIPEKFALHNNAENMAPALRSRY</sequence>
<feature type="compositionally biased region" description="Low complexity" evidence="1">
    <location>
        <begin position="174"/>
        <end position="185"/>
    </location>
</feature>
<dbReference type="AlphaFoldDB" id="A0A366QXI5"/>
<feature type="compositionally biased region" description="Basic and acidic residues" evidence="1">
    <location>
        <begin position="133"/>
        <end position="144"/>
    </location>
</feature>
<protein>
    <submittedName>
        <fullName evidence="2">Uncharacterized protein</fullName>
    </submittedName>
</protein>
<feature type="compositionally biased region" description="Basic and acidic residues" evidence="1">
    <location>
        <begin position="57"/>
        <end position="66"/>
    </location>
</feature>
<name>A0A366QXI5_9HYPO</name>
<organism evidence="2 3">
    <name type="scientific">Fusarium coffeatum</name>
    <dbReference type="NCBI Taxonomy" id="231269"/>
    <lineage>
        <taxon>Eukaryota</taxon>
        <taxon>Fungi</taxon>
        <taxon>Dikarya</taxon>
        <taxon>Ascomycota</taxon>
        <taxon>Pezizomycotina</taxon>
        <taxon>Sordariomycetes</taxon>
        <taxon>Hypocreomycetidae</taxon>
        <taxon>Hypocreales</taxon>
        <taxon>Nectriaceae</taxon>
        <taxon>Fusarium</taxon>
        <taxon>Fusarium incarnatum-equiseti species complex</taxon>
    </lineage>
</organism>
<feature type="compositionally biased region" description="Polar residues" evidence="1">
    <location>
        <begin position="13"/>
        <end position="24"/>
    </location>
</feature>
<feature type="compositionally biased region" description="Basic and acidic residues" evidence="1">
    <location>
        <begin position="104"/>
        <end position="119"/>
    </location>
</feature>
<feature type="compositionally biased region" description="Polar residues" evidence="1">
    <location>
        <begin position="300"/>
        <end position="314"/>
    </location>
</feature>
<feature type="compositionally biased region" description="Pro residues" evidence="1">
    <location>
        <begin position="200"/>
        <end position="216"/>
    </location>
</feature>
<dbReference type="RefSeq" id="XP_031012011.1">
    <property type="nucleotide sequence ID" value="XM_031163928.1"/>
</dbReference>
<dbReference type="GeneID" id="41999224"/>
<gene>
    <name evidence="2" type="ORF">FIESC28_09793</name>
</gene>
<dbReference type="Proteomes" id="UP000253153">
    <property type="component" value="Unassembled WGS sequence"/>
</dbReference>
<feature type="compositionally biased region" description="Basic and acidic residues" evidence="1">
    <location>
        <begin position="77"/>
        <end position="94"/>
    </location>
</feature>
<feature type="region of interest" description="Disordered" evidence="1">
    <location>
        <begin position="1"/>
        <end position="146"/>
    </location>
</feature>
<keyword evidence="3" id="KW-1185">Reference proteome</keyword>
<evidence type="ECO:0000256" key="1">
    <source>
        <dbReference type="SAM" id="MobiDB-lite"/>
    </source>
</evidence>
<feature type="compositionally biased region" description="Low complexity" evidence="1">
    <location>
        <begin position="284"/>
        <end position="299"/>
    </location>
</feature>
<dbReference type="OrthoDB" id="5226996at2759"/>
<feature type="compositionally biased region" description="Low complexity" evidence="1">
    <location>
        <begin position="264"/>
        <end position="275"/>
    </location>
</feature>
<feature type="region of interest" description="Disordered" evidence="1">
    <location>
        <begin position="159"/>
        <end position="443"/>
    </location>
</feature>
<feature type="compositionally biased region" description="Low complexity" evidence="1">
    <location>
        <begin position="355"/>
        <end position="373"/>
    </location>
</feature>
<comment type="caution">
    <text evidence="2">The sequence shown here is derived from an EMBL/GenBank/DDBJ whole genome shotgun (WGS) entry which is preliminary data.</text>
</comment>
<accession>A0A366QXI5</accession>
<evidence type="ECO:0000313" key="2">
    <source>
        <dbReference type="EMBL" id="RBR09603.1"/>
    </source>
</evidence>
<dbReference type="EMBL" id="QKXC01000260">
    <property type="protein sequence ID" value="RBR09603.1"/>
    <property type="molecule type" value="Genomic_DNA"/>
</dbReference>